<accession>A0A420AC96</accession>
<gene>
    <name evidence="2" type="ORF">DFQ12_5696</name>
</gene>
<keyword evidence="1" id="KW-0472">Membrane</keyword>
<evidence type="ECO:0000313" key="3">
    <source>
        <dbReference type="Proteomes" id="UP000286246"/>
    </source>
</evidence>
<feature type="transmembrane region" description="Helical" evidence="1">
    <location>
        <begin position="175"/>
        <end position="202"/>
    </location>
</feature>
<dbReference type="EMBL" id="RAPY01000009">
    <property type="protein sequence ID" value="RKE42095.1"/>
    <property type="molecule type" value="Genomic_DNA"/>
</dbReference>
<organism evidence="2 3">
    <name type="scientific">Sphingobacterium detergens</name>
    <dbReference type="NCBI Taxonomy" id="1145106"/>
    <lineage>
        <taxon>Bacteria</taxon>
        <taxon>Pseudomonadati</taxon>
        <taxon>Bacteroidota</taxon>
        <taxon>Sphingobacteriia</taxon>
        <taxon>Sphingobacteriales</taxon>
        <taxon>Sphingobacteriaceae</taxon>
        <taxon>Sphingobacterium</taxon>
    </lineage>
</organism>
<feature type="transmembrane region" description="Helical" evidence="1">
    <location>
        <begin position="540"/>
        <end position="559"/>
    </location>
</feature>
<feature type="transmembrane region" description="Helical" evidence="1">
    <location>
        <begin position="214"/>
        <end position="233"/>
    </location>
</feature>
<feature type="transmembrane region" description="Helical" evidence="1">
    <location>
        <begin position="514"/>
        <end position="534"/>
    </location>
</feature>
<proteinExistence type="predicted"/>
<keyword evidence="3" id="KW-1185">Reference proteome</keyword>
<dbReference type="AlphaFoldDB" id="A0A420AC96"/>
<feature type="transmembrane region" description="Helical" evidence="1">
    <location>
        <begin position="143"/>
        <end position="169"/>
    </location>
</feature>
<keyword evidence="1" id="KW-1133">Transmembrane helix</keyword>
<keyword evidence="1" id="KW-0812">Transmembrane</keyword>
<feature type="transmembrane region" description="Helical" evidence="1">
    <location>
        <begin position="75"/>
        <end position="92"/>
    </location>
</feature>
<reference evidence="2 3" key="1">
    <citation type="submission" date="2018-09" db="EMBL/GenBank/DDBJ databases">
        <title>Genomic Encyclopedia of Type Strains, Phase III (KMG-III): the genomes of soil and plant-associated and newly described type strains.</title>
        <authorList>
            <person name="Whitman W."/>
        </authorList>
    </citation>
    <scope>NUCLEOTIDE SEQUENCE [LARGE SCALE GENOMIC DNA]</scope>
    <source>
        <strain evidence="2 3">CECT 7938</strain>
    </source>
</reference>
<evidence type="ECO:0000256" key="1">
    <source>
        <dbReference type="SAM" id="Phobius"/>
    </source>
</evidence>
<feature type="transmembrane region" description="Helical" evidence="1">
    <location>
        <begin position="453"/>
        <end position="474"/>
    </location>
</feature>
<feature type="transmembrane region" description="Helical" evidence="1">
    <location>
        <begin position="402"/>
        <end position="421"/>
    </location>
</feature>
<protein>
    <recommendedName>
        <fullName evidence="4">ABC-2 type transport system permease protein</fullName>
    </recommendedName>
</protein>
<feature type="transmembrane region" description="Helical" evidence="1">
    <location>
        <begin position="98"/>
        <end position="123"/>
    </location>
</feature>
<sequence length="572" mass="65242">MHWMHLTSSPLFNNMERYILRFILLFRGVWENLGVNFAQFKIILETKVTLDNRKPITFKKRNTGKSSSSSSIIQFILYMIIGLMFMVILILIPDRYLALSIMLLCFISMLSITLVSDFSPILLDTRDQYIIMPKPVNDRTIALSRITFIAIKLFNQVIALCLPLLIYVFFNWDIIAIFLLVVQLLLSTLVALVFVNGFYLISIKYLPIQKFKDIITYLQIGLSMIIFLAYYLGPNLIQTIVESQLTIEQLKFLWLFPSTWIASFQSLLLGDHSLQITLFSVLGIAVPLFGIYACTQLFSRGFNAKIAALASADAPLPESKVISQNLTKRPLYKKLGTKLCSSPLEEAGFSIVWLISSKTREFKQQLYPSLAYLPIYFVFLFLRTGEGLPIREKLVKLGESGLYIVMFYLSLLTILTVFQLITQSNKYKAAWIYYVTPIDRPGQFMTGVLKACLIKYVLPFNVLFLCICVPLFGISSINDLLLSSAVGGIESILIMLFLVKNYPFSKASQSSSKALVNLLILGLLGLLGYLHKVIFQYELLIWGLAVLAWILFFIMLKYLQKEDWKSLAFDDN</sequence>
<dbReference type="Proteomes" id="UP000286246">
    <property type="component" value="Unassembled WGS sequence"/>
</dbReference>
<name>A0A420AC96_SPHD1</name>
<evidence type="ECO:0000313" key="2">
    <source>
        <dbReference type="EMBL" id="RKE42095.1"/>
    </source>
</evidence>
<feature type="transmembrane region" description="Helical" evidence="1">
    <location>
        <begin position="276"/>
        <end position="295"/>
    </location>
</feature>
<comment type="caution">
    <text evidence="2">The sequence shown here is derived from an EMBL/GenBank/DDBJ whole genome shotgun (WGS) entry which is preliminary data.</text>
</comment>
<feature type="transmembrane region" description="Helical" evidence="1">
    <location>
        <begin position="366"/>
        <end position="382"/>
    </location>
</feature>
<feature type="transmembrane region" description="Helical" evidence="1">
    <location>
        <begin position="480"/>
        <end position="502"/>
    </location>
</feature>
<evidence type="ECO:0008006" key="4">
    <source>
        <dbReference type="Google" id="ProtNLM"/>
    </source>
</evidence>